<dbReference type="Pfam" id="PF02949">
    <property type="entry name" value="7tm_6"/>
    <property type="match status" value="1"/>
</dbReference>
<keyword evidence="8" id="KW-0675">Receptor</keyword>
<keyword evidence="5" id="KW-0552">Olfaction</keyword>
<evidence type="ECO:0000256" key="3">
    <source>
        <dbReference type="ARBA" id="ARBA00022606"/>
    </source>
</evidence>
<organism evidence="11 12">
    <name type="scientific">Heterotrigona itama</name>
    <dbReference type="NCBI Taxonomy" id="395501"/>
    <lineage>
        <taxon>Eukaryota</taxon>
        <taxon>Metazoa</taxon>
        <taxon>Ecdysozoa</taxon>
        <taxon>Arthropoda</taxon>
        <taxon>Hexapoda</taxon>
        <taxon>Insecta</taxon>
        <taxon>Pterygota</taxon>
        <taxon>Neoptera</taxon>
        <taxon>Endopterygota</taxon>
        <taxon>Hymenoptera</taxon>
        <taxon>Apocrita</taxon>
        <taxon>Aculeata</taxon>
        <taxon>Apoidea</taxon>
        <taxon>Anthophila</taxon>
        <taxon>Apidae</taxon>
        <taxon>Heterotrigona</taxon>
    </lineage>
</organism>
<keyword evidence="4 10" id="KW-0812">Transmembrane</keyword>
<evidence type="ECO:0000313" key="12">
    <source>
        <dbReference type="Proteomes" id="UP000752696"/>
    </source>
</evidence>
<accession>A0A6V7GYZ5</accession>
<evidence type="ECO:0008006" key="13">
    <source>
        <dbReference type="Google" id="ProtNLM"/>
    </source>
</evidence>
<evidence type="ECO:0000256" key="4">
    <source>
        <dbReference type="ARBA" id="ARBA00022692"/>
    </source>
</evidence>
<comment type="subcellular location">
    <subcellularLocation>
        <location evidence="1">Cell membrane</location>
        <topology evidence="1">Multi-pass membrane protein</topology>
    </subcellularLocation>
</comment>
<evidence type="ECO:0000256" key="9">
    <source>
        <dbReference type="ARBA" id="ARBA00023224"/>
    </source>
</evidence>
<keyword evidence="6 10" id="KW-1133">Transmembrane helix</keyword>
<comment type="caution">
    <text evidence="11">The sequence shown here is derived from an EMBL/GenBank/DDBJ whole genome shotgun (WGS) entry which is preliminary data.</text>
</comment>
<sequence length="265" mass="30028">ILCYGLILFTVIPCIVHLILEDETIDIKLRTFGPLSHWFIGGINYTNLLLRSRDIQYCIRHMQTDWKAVRRPEDLSVMMKYAKIGRFVAVFCAAFMQSGVLMYCIATPFITQTIIVRNQTKIIRALPCTVYKNLIPVHTSPTYEIVLATQFLSGFIVNSSAVGAIGIGAVFAAHACGQLTILMTSINEFVNRPKDQKNNDGFNNMGEIIEGHLKVLSFMADIENVMTEFCFLELLKSKLDISMLGYYIITVCRDERCRCRVSVFL</sequence>
<dbReference type="PANTHER" id="PTHR21137">
    <property type="entry name" value="ODORANT RECEPTOR"/>
    <property type="match status" value="1"/>
</dbReference>
<dbReference type="GO" id="GO:0007165">
    <property type="term" value="P:signal transduction"/>
    <property type="evidence" value="ECO:0007669"/>
    <property type="project" value="UniProtKB-KW"/>
</dbReference>
<dbReference type="EMBL" id="CAJDYZ010004002">
    <property type="protein sequence ID" value="CAD1470817.1"/>
    <property type="molecule type" value="Genomic_DNA"/>
</dbReference>
<keyword evidence="12" id="KW-1185">Reference proteome</keyword>
<evidence type="ECO:0000256" key="7">
    <source>
        <dbReference type="ARBA" id="ARBA00023136"/>
    </source>
</evidence>
<dbReference type="InterPro" id="IPR004117">
    <property type="entry name" value="7tm6_olfct_rcpt"/>
</dbReference>
<gene>
    <name evidence="11" type="ORF">MHI_LOCUS202908</name>
</gene>
<reference evidence="11" key="1">
    <citation type="submission" date="2020-07" db="EMBL/GenBank/DDBJ databases">
        <authorList>
            <person name="Nazaruddin N."/>
        </authorList>
    </citation>
    <scope>NUCLEOTIDE SEQUENCE</scope>
</reference>
<keyword evidence="9" id="KW-0807">Transducer</keyword>
<dbReference type="Proteomes" id="UP000752696">
    <property type="component" value="Unassembled WGS sequence"/>
</dbReference>
<evidence type="ECO:0000256" key="5">
    <source>
        <dbReference type="ARBA" id="ARBA00022725"/>
    </source>
</evidence>
<dbReference type="GO" id="GO:0005549">
    <property type="term" value="F:odorant binding"/>
    <property type="evidence" value="ECO:0007669"/>
    <property type="project" value="InterPro"/>
</dbReference>
<dbReference type="AlphaFoldDB" id="A0A6V7GYZ5"/>
<dbReference type="GO" id="GO:0004984">
    <property type="term" value="F:olfactory receptor activity"/>
    <property type="evidence" value="ECO:0007669"/>
    <property type="project" value="InterPro"/>
</dbReference>
<evidence type="ECO:0000313" key="11">
    <source>
        <dbReference type="EMBL" id="CAD1470817.1"/>
    </source>
</evidence>
<protein>
    <recommendedName>
        <fullName evidence="13">Odorant receptor</fullName>
    </recommendedName>
</protein>
<proteinExistence type="predicted"/>
<keyword evidence="3" id="KW-0716">Sensory transduction</keyword>
<evidence type="ECO:0000256" key="6">
    <source>
        <dbReference type="ARBA" id="ARBA00022989"/>
    </source>
</evidence>
<feature type="transmembrane region" description="Helical" evidence="10">
    <location>
        <begin position="87"/>
        <end position="110"/>
    </location>
</feature>
<evidence type="ECO:0000256" key="8">
    <source>
        <dbReference type="ARBA" id="ARBA00023170"/>
    </source>
</evidence>
<keyword evidence="7 10" id="KW-0472">Membrane</keyword>
<evidence type="ECO:0000256" key="2">
    <source>
        <dbReference type="ARBA" id="ARBA00022475"/>
    </source>
</evidence>
<dbReference type="OrthoDB" id="7539170at2759"/>
<dbReference type="PANTHER" id="PTHR21137:SF35">
    <property type="entry name" value="ODORANT RECEPTOR 19A-RELATED"/>
    <property type="match status" value="1"/>
</dbReference>
<feature type="non-terminal residue" evidence="11">
    <location>
        <position position="1"/>
    </location>
</feature>
<keyword evidence="2" id="KW-1003">Cell membrane</keyword>
<evidence type="ECO:0000256" key="10">
    <source>
        <dbReference type="SAM" id="Phobius"/>
    </source>
</evidence>
<dbReference type="GO" id="GO:0005886">
    <property type="term" value="C:plasma membrane"/>
    <property type="evidence" value="ECO:0007669"/>
    <property type="project" value="UniProtKB-SubCell"/>
</dbReference>
<name>A0A6V7GYZ5_9HYME</name>
<evidence type="ECO:0000256" key="1">
    <source>
        <dbReference type="ARBA" id="ARBA00004651"/>
    </source>
</evidence>
<feature type="non-terminal residue" evidence="11">
    <location>
        <position position="265"/>
    </location>
</feature>